<reference evidence="6" key="1">
    <citation type="submission" date="2016-10" db="EMBL/GenBank/DDBJ databases">
        <authorList>
            <person name="Varghese N."/>
            <person name="Submissions S."/>
        </authorList>
    </citation>
    <scope>NUCLEOTIDE SEQUENCE [LARGE SCALE GENOMIC DNA]</scope>
    <source>
        <strain evidence="6">DSM 19181</strain>
    </source>
</reference>
<evidence type="ECO:0000313" key="5">
    <source>
        <dbReference type="EMBL" id="SDK33950.1"/>
    </source>
</evidence>
<feature type="domain" description="HTH araC/xylS-type" evidence="4">
    <location>
        <begin position="152"/>
        <end position="250"/>
    </location>
</feature>
<evidence type="ECO:0000256" key="3">
    <source>
        <dbReference type="ARBA" id="ARBA00023163"/>
    </source>
</evidence>
<evidence type="ECO:0000259" key="4">
    <source>
        <dbReference type="PROSITE" id="PS01124"/>
    </source>
</evidence>
<evidence type="ECO:0000313" key="6">
    <source>
        <dbReference type="Proteomes" id="UP000199433"/>
    </source>
</evidence>
<keyword evidence="6" id="KW-1185">Reference proteome</keyword>
<dbReference type="GO" id="GO:0003700">
    <property type="term" value="F:DNA-binding transcription factor activity"/>
    <property type="evidence" value="ECO:0007669"/>
    <property type="project" value="InterPro"/>
</dbReference>
<keyword evidence="2" id="KW-0238">DNA-binding</keyword>
<name>A0A1G9B4I6_9LACT</name>
<dbReference type="PANTHER" id="PTHR43280:SF2">
    <property type="entry name" value="HTH-TYPE TRANSCRIPTIONAL REGULATOR EXSA"/>
    <property type="match status" value="1"/>
</dbReference>
<evidence type="ECO:0000256" key="2">
    <source>
        <dbReference type="ARBA" id="ARBA00023125"/>
    </source>
</evidence>
<dbReference type="SUPFAM" id="SSF51215">
    <property type="entry name" value="Regulatory protein AraC"/>
    <property type="match status" value="1"/>
</dbReference>
<dbReference type="InterPro" id="IPR037923">
    <property type="entry name" value="HTH-like"/>
</dbReference>
<dbReference type="STRING" id="426701.SAMN04488098_102430"/>
<dbReference type="Pfam" id="PF02311">
    <property type="entry name" value="AraC_binding"/>
    <property type="match status" value="1"/>
</dbReference>
<dbReference type="Gene3D" id="1.10.10.60">
    <property type="entry name" value="Homeodomain-like"/>
    <property type="match status" value="2"/>
</dbReference>
<dbReference type="PANTHER" id="PTHR43280">
    <property type="entry name" value="ARAC-FAMILY TRANSCRIPTIONAL REGULATOR"/>
    <property type="match status" value="1"/>
</dbReference>
<dbReference type="Proteomes" id="UP000199433">
    <property type="component" value="Unassembled WGS sequence"/>
</dbReference>
<protein>
    <submittedName>
        <fullName evidence="5">AraC-like ligand binding domain-containing protein</fullName>
    </submittedName>
</protein>
<dbReference type="SUPFAM" id="SSF46689">
    <property type="entry name" value="Homeodomain-like"/>
    <property type="match status" value="2"/>
</dbReference>
<evidence type="ECO:0000256" key="1">
    <source>
        <dbReference type="ARBA" id="ARBA00023015"/>
    </source>
</evidence>
<keyword evidence="3" id="KW-0804">Transcription</keyword>
<dbReference type="InterPro" id="IPR014710">
    <property type="entry name" value="RmlC-like_jellyroll"/>
</dbReference>
<dbReference type="Pfam" id="PF12833">
    <property type="entry name" value="HTH_18"/>
    <property type="match status" value="1"/>
</dbReference>
<dbReference type="PROSITE" id="PS01124">
    <property type="entry name" value="HTH_ARAC_FAMILY_2"/>
    <property type="match status" value="1"/>
</dbReference>
<dbReference type="Gene3D" id="2.60.120.10">
    <property type="entry name" value="Jelly Rolls"/>
    <property type="match status" value="1"/>
</dbReference>
<proteinExistence type="predicted"/>
<dbReference type="InterPro" id="IPR009057">
    <property type="entry name" value="Homeodomain-like_sf"/>
</dbReference>
<keyword evidence="1" id="KW-0805">Transcription regulation</keyword>
<dbReference type="SMART" id="SM00342">
    <property type="entry name" value="HTH_ARAC"/>
    <property type="match status" value="1"/>
</dbReference>
<dbReference type="GO" id="GO:0043565">
    <property type="term" value="F:sequence-specific DNA binding"/>
    <property type="evidence" value="ECO:0007669"/>
    <property type="project" value="InterPro"/>
</dbReference>
<dbReference type="InterPro" id="IPR003313">
    <property type="entry name" value="AraC-bd"/>
</dbReference>
<organism evidence="5 6">
    <name type="scientific">Alkalibacterium thalassium</name>
    <dbReference type="NCBI Taxonomy" id="426701"/>
    <lineage>
        <taxon>Bacteria</taxon>
        <taxon>Bacillati</taxon>
        <taxon>Bacillota</taxon>
        <taxon>Bacilli</taxon>
        <taxon>Lactobacillales</taxon>
        <taxon>Carnobacteriaceae</taxon>
        <taxon>Alkalibacterium</taxon>
    </lineage>
</organism>
<sequence>MYFFEKHGMDETQTFNYAELINSSFPLHFHRAYEIIIVEQGEMTVKIEGKSYYLSEDEGVFIFPNQLHELITENQSHCRLLIFSPEMVKDFYSMYKHAVPDNNTITVNADIKKENMTSVFSQKSILYKFCDELTRSTSFSQRSLPSKTKIIQTILLYIEEHYYEDCTLKTVAQDIQYDYAYLSKLFYQYTGMSFTEYLNRYRITQAVYFLKSTDLPVKEIAHQCGYNTLRTFNRNFKLYQYSSPTDYRNKR</sequence>
<dbReference type="OrthoDB" id="342399at2"/>
<accession>A0A1G9B4I6</accession>
<dbReference type="RefSeq" id="WP_091267044.1">
    <property type="nucleotide sequence ID" value="NZ_FNFK01000024.1"/>
</dbReference>
<dbReference type="CDD" id="cd02208">
    <property type="entry name" value="cupin_RmlC-like"/>
    <property type="match status" value="1"/>
</dbReference>
<dbReference type="InterPro" id="IPR018060">
    <property type="entry name" value="HTH_AraC"/>
</dbReference>
<dbReference type="AlphaFoldDB" id="A0A1G9B4I6"/>
<gene>
    <name evidence="5" type="ORF">SAMN04488098_102430</name>
</gene>
<dbReference type="EMBL" id="FNFK01000024">
    <property type="protein sequence ID" value="SDK33950.1"/>
    <property type="molecule type" value="Genomic_DNA"/>
</dbReference>